<dbReference type="Gene3D" id="4.10.60.10">
    <property type="entry name" value="Zinc finger, CCHC-type"/>
    <property type="match status" value="1"/>
</dbReference>
<keyword evidence="1" id="KW-0863">Zinc-finger</keyword>
<evidence type="ECO:0000313" key="3">
    <source>
        <dbReference type="EMBL" id="RLU21289.1"/>
    </source>
</evidence>
<keyword evidence="1" id="KW-0862">Zinc</keyword>
<dbReference type="PROSITE" id="PS50158">
    <property type="entry name" value="ZF_CCHC"/>
    <property type="match status" value="1"/>
</dbReference>
<dbReference type="EMBL" id="QOIP01000006">
    <property type="protein sequence ID" value="RLU21289.1"/>
    <property type="molecule type" value="Genomic_DNA"/>
</dbReference>
<sequence length="111" mass="12449">MRVNTLSRANNTARLLAEEARNRSDQEEAVAFKTEERKCYKCNARGHLAHACKKVDAIKKGSTSHMTNDLARLKEGRSTKTKVEVANKEGIMIAKKIGTVDFEEIEIKRGC</sequence>
<evidence type="ECO:0000256" key="1">
    <source>
        <dbReference type="PROSITE-ProRule" id="PRU00047"/>
    </source>
</evidence>
<feature type="domain" description="CCHC-type" evidence="2">
    <location>
        <begin position="37"/>
        <end position="54"/>
    </location>
</feature>
<name>A0A3L8DMZ0_OOCBI</name>
<accession>A0A3L8DMZ0</accession>
<reference evidence="3" key="1">
    <citation type="journal article" date="2018" name="Genome Res.">
        <title>The genomic architecture and molecular evolution of ant odorant receptors.</title>
        <authorList>
            <person name="McKenzie S.K."/>
            <person name="Kronauer D.J.C."/>
        </authorList>
    </citation>
    <scope>NUCLEOTIDE SEQUENCE [LARGE SCALE GENOMIC DNA]</scope>
    <source>
        <strain evidence="3">Clonal line C1</strain>
    </source>
</reference>
<dbReference type="GO" id="GO:0003676">
    <property type="term" value="F:nucleic acid binding"/>
    <property type="evidence" value="ECO:0007669"/>
    <property type="project" value="InterPro"/>
</dbReference>
<protein>
    <recommendedName>
        <fullName evidence="2">CCHC-type domain-containing protein</fullName>
    </recommendedName>
</protein>
<dbReference type="SUPFAM" id="SSF57756">
    <property type="entry name" value="Retrovirus zinc finger-like domains"/>
    <property type="match status" value="1"/>
</dbReference>
<dbReference type="InterPro" id="IPR001878">
    <property type="entry name" value="Znf_CCHC"/>
</dbReference>
<dbReference type="GO" id="GO:0008270">
    <property type="term" value="F:zinc ion binding"/>
    <property type="evidence" value="ECO:0007669"/>
    <property type="project" value="UniProtKB-KW"/>
</dbReference>
<dbReference type="InterPro" id="IPR036875">
    <property type="entry name" value="Znf_CCHC_sf"/>
</dbReference>
<evidence type="ECO:0000259" key="2">
    <source>
        <dbReference type="PROSITE" id="PS50158"/>
    </source>
</evidence>
<dbReference type="AlphaFoldDB" id="A0A3L8DMZ0"/>
<gene>
    <name evidence="3" type="ORF">DMN91_005662</name>
</gene>
<keyword evidence="1" id="KW-0479">Metal-binding</keyword>
<comment type="caution">
    <text evidence="3">The sequence shown here is derived from an EMBL/GenBank/DDBJ whole genome shotgun (WGS) entry which is preliminary data.</text>
</comment>
<organism evidence="3">
    <name type="scientific">Ooceraea biroi</name>
    <name type="common">Clonal raider ant</name>
    <name type="synonym">Cerapachys biroi</name>
    <dbReference type="NCBI Taxonomy" id="2015173"/>
    <lineage>
        <taxon>Eukaryota</taxon>
        <taxon>Metazoa</taxon>
        <taxon>Ecdysozoa</taxon>
        <taxon>Arthropoda</taxon>
        <taxon>Hexapoda</taxon>
        <taxon>Insecta</taxon>
        <taxon>Pterygota</taxon>
        <taxon>Neoptera</taxon>
        <taxon>Endopterygota</taxon>
        <taxon>Hymenoptera</taxon>
        <taxon>Apocrita</taxon>
        <taxon>Aculeata</taxon>
        <taxon>Formicoidea</taxon>
        <taxon>Formicidae</taxon>
        <taxon>Dorylinae</taxon>
        <taxon>Ooceraea</taxon>
    </lineage>
</organism>
<reference evidence="3" key="2">
    <citation type="submission" date="2018-07" db="EMBL/GenBank/DDBJ databases">
        <authorList>
            <person name="Mckenzie S.K."/>
            <person name="Kronauer D.J.C."/>
        </authorList>
    </citation>
    <scope>NUCLEOTIDE SEQUENCE</scope>
    <source>
        <strain evidence="3">Clonal line C1</strain>
    </source>
</reference>
<proteinExistence type="predicted"/>
<dbReference type="Pfam" id="PF00098">
    <property type="entry name" value="zf-CCHC"/>
    <property type="match status" value="1"/>
</dbReference>
<dbReference type="Proteomes" id="UP000279307">
    <property type="component" value="Chromosome 6"/>
</dbReference>